<keyword evidence="5" id="KW-0458">Lysosome</keyword>
<dbReference type="GeneID" id="106809542"/>
<organism evidence="8 9">
    <name type="scientific">Priapulus caudatus</name>
    <name type="common">Priapulid worm</name>
    <dbReference type="NCBI Taxonomy" id="37621"/>
    <lineage>
        <taxon>Eukaryota</taxon>
        <taxon>Metazoa</taxon>
        <taxon>Ecdysozoa</taxon>
        <taxon>Scalidophora</taxon>
        <taxon>Priapulida</taxon>
        <taxon>Priapulimorpha</taxon>
        <taxon>Priapulimorphida</taxon>
        <taxon>Priapulidae</taxon>
        <taxon>Priapulus</taxon>
    </lineage>
</organism>
<comment type="subcellular location">
    <subcellularLocation>
        <location evidence="1">Lysosome membrane</location>
        <topology evidence="1">Lipid-anchor</topology>
        <orientation evidence="1">Cytoplasmic side</orientation>
    </subcellularLocation>
</comment>
<dbReference type="RefSeq" id="XP_014668126.1">
    <property type="nucleotide sequence ID" value="XM_014812640.1"/>
</dbReference>
<dbReference type="Pfam" id="PF10158">
    <property type="entry name" value="LOH1CR12"/>
    <property type="match status" value="1"/>
</dbReference>
<protein>
    <recommendedName>
        <fullName evidence="3">BLOC-1-related complex subunit 5</fullName>
    </recommendedName>
</protein>
<evidence type="ECO:0000256" key="6">
    <source>
        <dbReference type="ARBA" id="ARBA00023288"/>
    </source>
</evidence>
<evidence type="ECO:0000256" key="5">
    <source>
        <dbReference type="ARBA" id="ARBA00023228"/>
    </source>
</evidence>
<dbReference type="PANTHER" id="PTHR31634">
    <property type="entry name" value="BLOC-1-RELATED COMPLEX SUBUNIT 5"/>
    <property type="match status" value="1"/>
</dbReference>
<accession>A0ABM1E7F5</accession>
<dbReference type="Proteomes" id="UP000695022">
    <property type="component" value="Unplaced"/>
</dbReference>
<comment type="similarity">
    <text evidence="2">Belongs to the BORCS5 family.</text>
</comment>
<evidence type="ECO:0000256" key="7">
    <source>
        <dbReference type="SAM" id="MobiDB-lite"/>
    </source>
</evidence>
<name>A0ABM1E7F5_PRICU</name>
<sequence>MGSDNSTSTATGAAKPPAGADRNRSSPSCSSISSGDIPYTFYTVGRPIGDSPKHQPKGRNRLHGSPQQKIRERAIPKDIVVVKEGVHHQHSIASDPDLMALQENPTFLPIMRGALNVPSTSNLDALDKLDYRQVLLLCMRYQEHLRKSADVVQNEQNVISNRIPGIDFAISTLTNMLTDRQKKYAKHAEKMQRVHDIALTLNKSQRHMEQIMGLLQELNEMLPDDQRFEPFSVLPLEVSASTDGSSSRHSPVS</sequence>
<evidence type="ECO:0000313" key="9">
    <source>
        <dbReference type="RefSeq" id="XP_014668126.1"/>
    </source>
</evidence>
<dbReference type="CDD" id="cd22789">
    <property type="entry name" value="BORCS5-like"/>
    <property type="match status" value="1"/>
</dbReference>
<dbReference type="PANTHER" id="PTHR31634:SF2">
    <property type="entry name" value="BLOC-1-RELATED COMPLEX SUBUNIT 5"/>
    <property type="match status" value="1"/>
</dbReference>
<feature type="region of interest" description="Disordered" evidence="7">
    <location>
        <begin position="1"/>
        <end position="69"/>
    </location>
</feature>
<reference evidence="9" key="1">
    <citation type="submission" date="2025-08" db="UniProtKB">
        <authorList>
            <consortium name="RefSeq"/>
        </authorList>
    </citation>
    <scope>IDENTIFICATION</scope>
</reference>
<evidence type="ECO:0000256" key="2">
    <source>
        <dbReference type="ARBA" id="ARBA00010235"/>
    </source>
</evidence>
<feature type="compositionally biased region" description="Low complexity" evidence="7">
    <location>
        <begin position="1"/>
        <end position="34"/>
    </location>
</feature>
<evidence type="ECO:0000256" key="1">
    <source>
        <dbReference type="ARBA" id="ARBA00004122"/>
    </source>
</evidence>
<keyword evidence="8" id="KW-1185">Reference proteome</keyword>
<evidence type="ECO:0000313" key="8">
    <source>
        <dbReference type="Proteomes" id="UP000695022"/>
    </source>
</evidence>
<evidence type="ECO:0000256" key="3">
    <source>
        <dbReference type="ARBA" id="ARBA00022300"/>
    </source>
</evidence>
<evidence type="ECO:0000256" key="4">
    <source>
        <dbReference type="ARBA" id="ARBA00023136"/>
    </source>
</evidence>
<proteinExistence type="inferred from homology"/>
<dbReference type="InterPro" id="IPR018780">
    <property type="entry name" value="TBORCS5"/>
</dbReference>
<keyword evidence="6" id="KW-0449">Lipoprotein</keyword>
<keyword evidence="4" id="KW-0472">Membrane</keyword>
<gene>
    <name evidence="9" type="primary">LOC106809542</name>
</gene>